<dbReference type="GO" id="GO:0003677">
    <property type="term" value="F:DNA binding"/>
    <property type="evidence" value="ECO:0007669"/>
    <property type="project" value="UniProtKB-KW"/>
</dbReference>
<keyword evidence="7" id="KW-1185">Reference proteome</keyword>
<dbReference type="SMART" id="SM00345">
    <property type="entry name" value="HTH_GNTR"/>
    <property type="match status" value="1"/>
</dbReference>
<dbReference type="SUPFAM" id="SSF46785">
    <property type="entry name" value="Winged helix' DNA-binding domain"/>
    <property type="match status" value="1"/>
</dbReference>
<dbReference type="Gene3D" id="1.10.10.10">
    <property type="entry name" value="Winged helix-like DNA-binding domain superfamily/Winged helix DNA-binding domain"/>
    <property type="match status" value="1"/>
</dbReference>
<dbReference type="Proteomes" id="UP000313231">
    <property type="component" value="Unassembled WGS sequence"/>
</dbReference>
<dbReference type="EMBL" id="VDMP01000016">
    <property type="protein sequence ID" value="TNM46095.1"/>
    <property type="molecule type" value="Genomic_DNA"/>
</dbReference>
<dbReference type="CDD" id="cd07377">
    <property type="entry name" value="WHTH_GntR"/>
    <property type="match status" value="1"/>
</dbReference>
<organism evidence="6 7">
    <name type="scientific">Nocardioides albidus</name>
    <dbReference type="NCBI Taxonomy" id="1517589"/>
    <lineage>
        <taxon>Bacteria</taxon>
        <taxon>Bacillati</taxon>
        <taxon>Actinomycetota</taxon>
        <taxon>Actinomycetes</taxon>
        <taxon>Propionibacteriales</taxon>
        <taxon>Nocardioidaceae</taxon>
        <taxon>Nocardioides</taxon>
    </lineage>
</organism>
<dbReference type="InterPro" id="IPR036388">
    <property type="entry name" value="WH-like_DNA-bd_sf"/>
</dbReference>
<comment type="caution">
    <text evidence="6">The sequence shown here is derived from an EMBL/GenBank/DDBJ whole genome shotgun (WGS) entry which is preliminary data.</text>
</comment>
<evidence type="ECO:0000256" key="1">
    <source>
        <dbReference type="ARBA" id="ARBA00023015"/>
    </source>
</evidence>
<evidence type="ECO:0000259" key="5">
    <source>
        <dbReference type="PROSITE" id="PS50949"/>
    </source>
</evidence>
<keyword evidence="1" id="KW-0805">Transcription regulation</keyword>
<keyword evidence="3" id="KW-0804">Transcription</keyword>
<evidence type="ECO:0000256" key="2">
    <source>
        <dbReference type="ARBA" id="ARBA00023125"/>
    </source>
</evidence>
<accession>A0A5C4WFB8</accession>
<dbReference type="SUPFAM" id="SSF48008">
    <property type="entry name" value="GntR ligand-binding domain-like"/>
    <property type="match status" value="1"/>
</dbReference>
<dbReference type="PANTHER" id="PTHR43537">
    <property type="entry name" value="TRANSCRIPTIONAL REGULATOR, GNTR FAMILY"/>
    <property type="match status" value="1"/>
</dbReference>
<dbReference type="InterPro" id="IPR036390">
    <property type="entry name" value="WH_DNA-bd_sf"/>
</dbReference>
<dbReference type="InterPro" id="IPR011711">
    <property type="entry name" value="GntR_C"/>
</dbReference>
<dbReference type="SMART" id="SM00895">
    <property type="entry name" value="FCD"/>
    <property type="match status" value="1"/>
</dbReference>
<dbReference type="PROSITE" id="PS50949">
    <property type="entry name" value="HTH_GNTR"/>
    <property type="match status" value="1"/>
</dbReference>
<gene>
    <name evidence="6" type="ORF">FHP29_03970</name>
</gene>
<name>A0A5C4WFB8_9ACTN</name>
<evidence type="ECO:0000313" key="7">
    <source>
        <dbReference type="Proteomes" id="UP000313231"/>
    </source>
</evidence>
<dbReference type="InterPro" id="IPR000524">
    <property type="entry name" value="Tscrpt_reg_HTH_GntR"/>
</dbReference>
<keyword evidence="2" id="KW-0238">DNA-binding</keyword>
<feature type="domain" description="HTH gntR-type" evidence="5">
    <location>
        <begin position="63"/>
        <end position="130"/>
    </location>
</feature>
<dbReference type="Gene3D" id="1.20.120.530">
    <property type="entry name" value="GntR ligand-binding domain-like"/>
    <property type="match status" value="1"/>
</dbReference>
<feature type="region of interest" description="Disordered" evidence="4">
    <location>
        <begin position="1"/>
        <end position="31"/>
    </location>
</feature>
<dbReference type="AlphaFoldDB" id="A0A5C4WFB8"/>
<dbReference type="InterPro" id="IPR008920">
    <property type="entry name" value="TF_FadR/GntR_C"/>
</dbReference>
<evidence type="ECO:0000256" key="4">
    <source>
        <dbReference type="SAM" id="MobiDB-lite"/>
    </source>
</evidence>
<dbReference type="Pfam" id="PF00392">
    <property type="entry name" value="GntR"/>
    <property type="match status" value="1"/>
</dbReference>
<proteinExistence type="predicted"/>
<dbReference type="GO" id="GO:0003700">
    <property type="term" value="F:DNA-binding transcription factor activity"/>
    <property type="evidence" value="ECO:0007669"/>
    <property type="project" value="InterPro"/>
</dbReference>
<evidence type="ECO:0000256" key="3">
    <source>
        <dbReference type="ARBA" id="ARBA00023163"/>
    </source>
</evidence>
<reference evidence="6 7" key="1">
    <citation type="journal article" date="2016" name="Int. J. Syst. Evol. Microbiol.">
        <title>Nocardioides albidus sp. nov., an actinobacterium isolated from garden soil.</title>
        <authorList>
            <person name="Singh H."/>
            <person name="Du J."/>
            <person name="Trinh H."/>
            <person name="Won K."/>
            <person name="Yang J.E."/>
            <person name="Yin C."/>
            <person name="Kook M."/>
            <person name="Yi T.H."/>
        </authorList>
    </citation>
    <scope>NUCLEOTIDE SEQUENCE [LARGE SCALE GENOMIC DNA]</scope>
    <source>
        <strain evidence="6 7">CCTCC AB 2015297</strain>
    </source>
</reference>
<dbReference type="PANTHER" id="PTHR43537:SF45">
    <property type="entry name" value="GNTR FAMILY REGULATORY PROTEIN"/>
    <property type="match status" value="1"/>
</dbReference>
<evidence type="ECO:0000313" key="6">
    <source>
        <dbReference type="EMBL" id="TNM46095.1"/>
    </source>
</evidence>
<dbReference type="Pfam" id="PF07729">
    <property type="entry name" value="FCD"/>
    <property type="match status" value="1"/>
</dbReference>
<sequence length="275" mass="30140">MEFGIPMNDRSSAAPCSALTQGGPGARSPVRGGSFSDARLWRHFERNAMSLDATGETLGSRYRSLREVVSDELRDRIVERRLAPGERLVERDLADALDVSRIVVREAIQQLAAEGLVTIMPRRGAQVAPLDAESALNLFEVRISLESLAAGAAAERRTDADLARFDDLVERARAATEAGDAKLAAHLNVEFHQAVVDAARNPLLASIFRSLSGRALQLFRIGQDLDAHGLHHEHVGLMTAIRERDVELARELMRRHVVSSQESALERVRALESGT</sequence>
<dbReference type="PRINTS" id="PR00035">
    <property type="entry name" value="HTHGNTR"/>
</dbReference>
<protein>
    <submittedName>
        <fullName evidence="6">GntR family transcriptional regulator</fullName>
    </submittedName>
</protein>